<name>A0A9D1V8F2_9FIRM</name>
<dbReference type="EMBL" id="DXFX01000080">
    <property type="protein sequence ID" value="HIX08045.1"/>
    <property type="molecule type" value="Genomic_DNA"/>
</dbReference>
<reference evidence="2" key="1">
    <citation type="journal article" date="2021" name="PeerJ">
        <title>Extensive microbial diversity within the chicken gut microbiome revealed by metagenomics and culture.</title>
        <authorList>
            <person name="Gilroy R."/>
            <person name="Ravi A."/>
            <person name="Getino M."/>
            <person name="Pursley I."/>
            <person name="Horton D.L."/>
            <person name="Alikhan N.F."/>
            <person name="Baker D."/>
            <person name="Gharbi K."/>
            <person name="Hall N."/>
            <person name="Watson M."/>
            <person name="Adriaenssens E.M."/>
            <person name="Foster-Nyarko E."/>
            <person name="Jarju S."/>
            <person name="Secka A."/>
            <person name="Antonio M."/>
            <person name="Oren A."/>
            <person name="Chaudhuri R.R."/>
            <person name="La Ragione R."/>
            <person name="Hildebrand F."/>
            <person name="Pallen M.J."/>
        </authorList>
    </citation>
    <scope>NUCLEOTIDE SEQUENCE</scope>
    <source>
        <strain evidence="2">811</strain>
    </source>
</reference>
<keyword evidence="1" id="KW-0472">Membrane</keyword>
<organism evidence="2 3">
    <name type="scientific">Candidatus Borkfalkia faecipullorum</name>
    <dbReference type="NCBI Taxonomy" id="2838510"/>
    <lineage>
        <taxon>Bacteria</taxon>
        <taxon>Bacillati</taxon>
        <taxon>Bacillota</taxon>
        <taxon>Clostridia</taxon>
        <taxon>Christensenellales</taxon>
        <taxon>Christensenellaceae</taxon>
        <taxon>Candidatus Borkfalkia</taxon>
    </lineage>
</organism>
<keyword evidence="1" id="KW-1133">Transmembrane helix</keyword>
<sequence>MQNFTKSMSIEFYGEISLPTKKQTERLKRMYFARWIYVLAVILAAVALVVAFTRSGWQFVVPLIFAALLGGAGLLFVRLPYGKKIQAPWKVRVVIDGEDIVWTQYLPQKEVVKKKKVQDVKKVFRTASCYYLVYNDVSNAIVCERCLLRRGTFDAFEMCFEGKVVKKQIPN</sequence>
<dbReference type="AlphaFoldDB" id="A0A9D1V8F2"/>
<evidence type="ECO:0000256" key="1">
    <source>
        <dbReference type="SAM" id="Phobius"/>
    </source>
</evidence>
<dbReference type="Proteomes" id="UP000824204">
    <property type="component" value="Unassembled WGS sequence"/>
</dbReference>
<comment type="caution">
    <text evidence="2">The sequence shown here is derived from an EMBL/GenBank/DDBJ whole genome shotgun (WGS) entry which is preliminary data.</text>
</comment>
<feature type="transmembrane region" description="Helical" evidence="1">
    <location>
        <begin position="59"/>
        <end position="77"/>
    </location>
</feature>
<protein>
    <submittedName>
        <fullName evidence="2">Uncharacterized protein</fullName>
    </submittedName>
</protein>
<accession>A0A9D1V8F2</accession>
<reference evidence="2" key="2">
    <citation type="submission" date="2021-04" db="EMBL/GenBank/DDBJ databases">
        <authorList>
            <person name="Gilroy R."/>
        </authorList>
    </citation>
    <scope>NUCLEOTIDE SEQUENCE</scope>
    <source>
        <strain evidence="2">811</strain>
    </source>
</reference>
<feature type="transmembrane region" description="Helical" evidence="1">
    <location>
        <begin position="31"/>
        <end position="53"/>
    </location>
</feature>
<proteinExistence type="predicted"/>
<evidence type="ECO:0000313" key="2">
    <source>
        <dbReference type="EMBL" id="HIX08045.1"/>
    </source>
</evidence>
<keyword evidence="1" id="KW-0812">Transmembrane</keyword>
<evidence type="ECO:0000313" key="3">
    <source>
        <dbReference type="Proteomes" id="UP000824204"/>
    </source>
</evidence>
<gene>
    <name evidence="2" type="ORF">H9741_06225</name>
</gene>